<evidence type="ECO:0000259" key="9">
    <source>
        <dbReference type="Pfam" id="PF02878"/>
    </source>
</evidence>
<dbReference type="SUPFAM" id="SSF55957">
    <property type="entry name" value="Phosphoglucomutase, C-terminal domain"/>
    <property type="match status" value="1"/>
</dbReference>
<dbReference type="Gene3D" id="3.40.120.10">
    <property type="entry name" value="Alpha-D-Glucose-1,6-Bisphosphate, subunit A, domain 3"/>
    <property type="match status" value="3"/>
</dbReference>
<sequence>MTATSLADVVKAYDVRGTVPDQLDERVTRALGAAFAEVVVRAEGAPGIVIGHDMRDSSPALSAAFADGARSRGVDVTLIGLASTDGLYYASGALDLPGAMFTASHNPAEYNGIKLCRAGARPVGQDTGLADVRRLAEQILDGAATDAVPSPAPAAAPSPAPAAVPSPAADAAGSPLADAAGSPAADAVPSRASAAAGSPAADAVASPAADAVPSDATHAPGILIERDLLRDYAAFLRGLVDLSAIRPLNIVVDAGNGMGGLTVPAVLGTAAGLEKLPLDVVPLYFELDGSFPNHEANPLDPRNLVDLQHAVRQHGADLGLAFDGDADRCFVVDERGEPVSPSAITALIARREVARAVATGATASDVAVVHNVICSAQVPEVIAATGARAVRTRVGHSFIKAEMARHDAVFGGEHSAHYYFRDFWFADTGMLAAMHTLAALGEQDAPLSTVMADLHRYAASGEINSTVTDSSAATDAVRGWAADQGVTTDELDGLTLTHAGSGSDSDPMWWLNLRASNTEPLLRLNVEAADAATMERVRDAVLAVIRA</sequence>
<keyword evidence="4" id="KW-0479">Metal-binding</keyword>
<keyword evidence="13" id="KW-1185">Reference proteome</keyword>
<dbReference type="Pfam" id="PF02879">
    <property type="entry name" value="PGM_PMM_II"/>
    <property type="match status" value="1"/>
</dbReference>
<keyword evidence="5" id="KW-0460">Magnesium</keyword>
<feature type="region of interest" description="Disordered" evidence="7">
    <location>
        <begin position="146"/>
        <end position="184"/>
    </location>
</feature>
<dbReference type="InterPro" id="IPR005845">
    <property type="entry name" value="A-D-PHexomutase_a/b/a-II"/>
</dbReference>
<comment type="similarity">
    <text evidence="2">Belongs to the phosphohexose mutase family.</text>
</comment>
<evidence type="ECO:0008006" key="14">
    <source>
        <dbReference type="Google" id="ProtNLM"/>
    </source>
</evidence>
<dbReference type="Proteomes" id="UP001500945">
    <property type="component" value="Unassembled WGS sequence"/>
</dbReference>
<feature type="compositionally biased region" description="Pro residues" evidence="7">
    <location>
        <begin position="150"/>
        <end position="164"/>
    </location>
</feature>
<protein>
    <recommendedName>
        <fullName evidence="14">Phosphomannomutase</fullName>
    </recommendedName>
</protein>
<dbReference type="InterPro" id="IPR005846">
    <property type="entry name" value="A-D-PHexomutase_a/b/a-III"/>
</dbReference>
<evidence type="ECO:0000256" key="4">
    <source>
        <dbReference type="ARBA" id="ARBA00022723"/>
    </source>
</evidence>
<evidence type="ECO:0000259" key="10">
    <source>
        <dbReference type="Pfam" id="PF02879"/>
    </source>
</evidence>
<feature type="domain" description="Alpha-D-phosphohexomutase alpha/beta/alpha" evidence="11">
    <location>
        <begin position="343"/>
        <end position="456"/>
    </location>
</feature>
<reference evidence="13" key="1">
    <citation type="journal article" date="2019" name="Int. J. Syst. Evol. Microbiol.">
        <title>The Global Catalogue of Microorganisms (GCM) 10K type strain sequencing project: providing services to taxonomists for standard genome sequencing and annotation.</title>
        <authorList>
            <consortium name="The Broad Institute Genomics Platform"/>
            <consortium name="The Broad Institute Genome Sequencing Center for Infectious Disease"/>
            <person name="Wu L."/>
            <person name="Ma J."/>
        </authorList>
    </citation>
    <scope>NUCLEOTIDE SEQUENCE [LARGE SCALE GENOMIC DNA]</scope>
    <source>
        <strain evidence="13">JCM 17809</strain>
    </source>
</reference>
<evidence type="ECO:0000313" key="13">
    <source>
        <dbReference type="Proteomes" id="UP001500945"/>
    </source>
</evidence>
<evidence type="ECO:0000313" key="12">
    <source>
        <dbReference type="EMBL" id="GAA4408739.1"/>
    </source>
</evidence>
<dbReference type="PANTHER" id="PTHR43771:SF1">
    <property type="entry name" value="PHOSPHOMANNOMUTASE"/>
    <property type="match status" value="1"/>
</dbReference>
<dbReference type="Gene3D" id="3.30.310.50">
    <property type="entry name" value="Alpha-D-phosphohexomutase, C-terminal domain"/>
    <property type="match status" value="1"/>
</dbReference>
<gene>
    <name evidence="12" type="ORF">GCM10023168_26550</name>
</gene>
<dbReference type="SUPFAM" id="SSF53738">
    <property type="entry name" value="Phosphoglucomutase, first 3 domains"/>
    <property type="match status" value="3"/>
</dbReference>
<evidence type="ECO:0000259" key="8">
    <source>
        <dbReference type="Pfam" id="PF00408"/>
    </source>
</evidence>
<evidence type="ECO:0000256" key="3">
    <source>
        <dbReference type="ARBA" id="ARBA00022553"/>
    </source>
</evidence>
<evidence type="ECO:0000256" key="6">
    <source>
        <dbReference type="ARBA" id="ARBA00023235"/>
    </source>
</evidence>
<feature type="domain" description="Alpha-D-phosphohexomutase C-terminal" evidence="8">
    <location>
        <begin position="462"/>
        <end position="542"/>
    </location>
</feature>
<dbReference type="InterPro" id="IPR005843">
    <property type="entry name" value="A-D-PHexomutase_C"/>
</dbReference>
<organism evidence="12 13">
    <name type="scientific">Fodinibacter luteus</name>
    <dbReference type="NCBI Taxonomy" id="552064"/>
    <lineage>
        <taxon>Bacteria</taxon>
        <taxon>Bacillati</taxon>
        <taxon>Actinomycetota</taxon>
        <taxon>Actinomycetes</taxon>
        <taxon>Micrococcales</taxon>
        <taxon>Intrasporangiaceae</taxon>
        <taxon>Fodinibacter (ex Wang et al. 2009)</taxon>
    </lineage>
</organism>
<proteinExistence type="inferred from homology"/>
<comment type="caution">
    <text evidence="12">The sequence shown here is derived from an EMBL/GenBank/DDBJ whole genome shotgun (WGS) entry which is preliminary data.</text>
</comment>
<dbReference type="EMBL" id="BAABGM010000015">
    <property type="protein sequence ID" value="GAA4408739.1"/>
    <property type="molecule type" value="Genomic_DNA"/>
</dbReference>
<feature type="domain" description="Alpha-D-phosphohexomutase alpha/beta/alpha" evidence="10">
    <location>
        <begin position="231"/>
        <end position="336"/>
    </location>
</feature>
<feature type="compositionally biased region" description="Low complexity" evidence="7">
    <location>
        <begin position="165"/>
        <end position="184"/>
    </location>
</feature>
<evidence type="ECO:0000256" key="2">
    <source>
        <dbReference type="ARBA" id="ARBA00010231"/>
    </source>
</evidence>
<evidence type="ECO:0000256" key="1">
    <source>
        <dbReference type="ARBA" id="ARBA00001946"/>
    </source>
</evidence>
<dbReference type="Pfam" id="PF02878">
    <property type="entry name" value="PGM_PMM_I"/>
    <property type="match status" value="1"/>
</dbReference>
<dbReference type="InterPro" id="IPR036900">
    <property type="entry name" value="A-D-PHexomutase_C_sf"/>
</dbReference>
<evidence type="ECO:0000259" key="11">
    <source>
        <dbReference type="Pfam" id="PF02880"/>
    </source>
</evidence>
<dbReference type="Pfam" id="PF02880">
    <property type="entry name" value="PGM_PMM_III"/>
    <property type="match status" value="1"/>
</dbReference>
<dbReference type="PANTHER" id="PTHR43771">
    <property type="entry name" value="PHOSPHOMANNOMUTASE"/>
    <property type="match status" value="1"/>
</dbReference>
<comment type="cofactor">
    <cofactor evidence="1">
        <name>Mg(2+)</name>
        <dbReference type="ChEBI" id="CHEBI:18420"/>
    </cofactor>
</comment>
<dbReference type="InterPro" id="IPR016055">
    <property type="entry name" value="A-D-PHexomutase_a/b/a-I/II/III"/>
</dbReference>
<dbReference type="InterPro" id="IPR005844">
    <property type="entry name" value="A-D-PHexomutase_a/b/a-I"/>
</dbReference>
<keyword evidence="3" id="KW-0597">Phosphoprotein</keyword>
<feature type="domain" description="Alpha-D-phosphohexomutase alpha/beta/alpha" evidence="9">
    <location>
        <begin position="10"/>
        <end position="127"/>
    </location>
</feature>
<accession>A0ABP8KL02</accession>
<evidence type="ECO:0000256" key="7">
    <source>
        <dbReference type="SAM" id="MobiDB-lite"/>
    </source>
</evidence>
<dbReference type="Pfam" id="PF00408">
    <property type="entry name" value="PGM_PMM_IV"/>
    <property type="match status" value="1"/>
</dbReference>
<keyword evidence="6" id="KW-0413">Isomerase</keyword>
<dbReference type="CDD" id="cd03089">
    <property type="entry name" value="PMM_PGM"/>
    <property type="match status" value="1"/>
</dbReference>
<evidence type="ECO:0000256" key="5">
    <source>
        <dbReference type="ARBA" id="ARBA00022842"/>
    </source>
</evidence>
<dbReference type="RefSeq" id="WP_345206771.1">
    <property type="nucleotide sequence ID" value="NZ_BAABGM010000015.1"/>
</dbReference>
<name>A0ABP8KL02_9MICO</name>